<accession>A0A0U1P6M9</accession>
<feature type="chain" id="PRO_5006712546" evidence="2">
    <location>
        <begin position="23"/>
        <end position="785"/>
    </location>
</feature>
<evidence type="ECO:0000313" key="4">
    <source>
        <dbReference type="EMBL" id="GAD30292.1"/>
    </source>
</evidence>
<keyword evidence="1" id="KW-0472">Membrane</keyword>
<dbReference type="Proteomes" id="UP000030675">
    <property type="component" value="Unassembled WGS sequence"/>
</dbReference>
<dbReference type="RefSeq" id="WP_023932942.1">
    <property type="nucleotide sequence ID" value="NZ_DF196819.1"/>
</dbReference>
<evidence type="ECO:0000313" key="5">
    <source>
        <dbReference type="Proteomes" id="UP000030675"/>
    </source>
</evidence>
<dbReference type="Pfam" id="PF13401">
    <property type="entry name" value="AAA_22"/>
    <property type="match status" value="1"/>
</dbReference>
<dbReference type="GO" id="GO:0016887">
    <property type="term" value="F:ATP hydrolysis activity"/>
    <property type="evidence" value="ECO:0007669"/>
    <property type="project" value="InterPro"/>
</dbReference>
<gene>
    <name evidence="4" type="ORF">PLEI_1947</name>
</gene>
<proteinExistence type="predicted"/>
<keyword evidence="1" id="KW-0812">Transmembrane</keyword>
<feature type="domain" description="ORC1/DEAH AAA+ ATPase" evidence="3">
    <location>
        <begin position="476"/>
        <end position="587"/>
    </location>
</feature>
<protein>
    <submittedName>
        <fullName evidence="4">Putative membrane protein</fullName>
    </submittedName>
</protein>
<feature type="signal peptide" evidence="2">
    <location>
        <begin position="1"/>
        <end position="22"/>
    </location>
</feature>
<dbReference type="SUPFAM" id="SSF52540">
    <property type="entry name" value="P-loop containing nucleoside triphosphate hydrolases"/>
    <property type="match status" value="1"/>
</dbReference>
<evidence type="ECO:0000256" key="2">
    <source>
        <dbReference type="SAM" id="SignalP"/>
    </source>
</evidence>
<feature type="transmembrane region" description="Helical" evidence="1">
    <location>
        <begin position="324"/>
        <end position="344"/>
    </location>
</feature>
<dbReference type="Gene3D" id="3.40.50.300">
    <property type="entry name" value="P-loop containing nucleotide triphosphate hydrolases"/>
    <property type="match status" value="1"/>
</dbReference>
<dbReference type="HOGENOM" id="CLU_020016_0_0_6"/>
<feature type="transmembrane region" description="Helical" evidence="1">
    <location>
        <begin position="375"/>
        <end position="391"/>
    </location>
</feature>
<organism evidence="4 5">
    <name type="scientific">Photobacterium leiognathi lrivu.4.1</name>
    <dbReference type="NCBI Taxonomy" id="1248232"/>
    <lineage>
        <taxon>Bacteria</taxon>
        <taxon>Pseudomonadati</taxon>
        <taxon>Pseudomonadota</taxon>
        <taxon>Gammaproteobacteria</taxon>
        <taxon>Vibrionales</taxon>
        <taxon>Vibrionaceae</taxon>
        <taxon>Photobacterium</taxon>
    </lineage>
</organism>
<feature type="transmembrane region" description="Helical" evidence="1">
    <location>
        <begin position="170"/>
        <end position="193"/>
    </location>
</feature>
<feature type="transmembrane region" description="Helical" evidence="1">
    <location>
        <begin position="254"/>
        <end position="275"/>
    </location>
</feature>
<dbReference type="AlphaFoldDB" id="A0A0U1P6M9"/>
<keyword evidence="2" id="KW-0732">Signal</keyword>
<feature type="transmembrane region" description="Helical" evidence="1">
    <location>
        <begin position="301"/>
        <end position="318"/>
    </location>
</feature>
<dbReference type="EMBL" id="DF196819">
    <property type="protein sequence ID" value="GAD30292.1"/>
    <property type="molecule type" value="Genomic_DNA"/>
</dbReference>
<reference evidence="5" key="1">
    <citation type="submission" date="2012-12" db="EMBL/GenBank/DDBJ databases">
        <title>Genome Sequence of Photobacterium leiognathi lrivu.4.1.</title>
        <authorList>
            <person name="Urbanczyk H."/>
            <person name="Ogura Y."/>
            <person name="Hayashi T."/>
            <person name="Dunlap P.V."/>
        </authorList>
    </citation>
    <scope>NUCLEOTIDE SEQUENCE [LARGE SCALE GENOMIC DNA]</scope>
    <source>
        <strain evidence="5">lrivu.4.1</strain>
    </source>
</reference>
<feature type="transmembrane region" description="Helical" evidence="1">
    <location>
        <begin position="232"/>
        <end position="248"/>
    </location>
</feature>
<keyword evidence="1" id="KW-1133">Transmembrane helix</keyword>
<sequence length="785" mass="90225">MRLTIYSLLCSLILIFSTPASASLTLFDNNQPELTPAATQIHTAIDALPDQHLFTKNDVRKVNSLLSKTLSQQAQHRKLLAAALTAYHKSDDKEQAWKKLSSVYSSLLSISQDKERLLDLSSSAIQDKITGFGPFGVQQFKLELSITALNLRYMALYQLRSFQGLLQDMWISPVPVLMVALKVCGILFLLFWWQRNSARLIEHFRETQLESNPHPNLIFRAIWYISRAHRPIGWLIAITLSLRIVSQLPSLHHLIYLEIFTWWILGGSIAVRFILEFARRNSINNSDTEVVALRLSTIRQYVWGFITAGVILQISARTLGQGTIYAWIWSVIFFGFILLTLVTLRRWRHIVFKRLEDAPHMPISIKWAVNHKDKFLLSIPATALGAAWLTLRRFQHTLVANLSKYIFFRHALAYLFRIEVAKQTETAREQLNMVRIKGAATYDYVTPGSDDSPIIENYALDEIKQLSGYLLTDKPAVCVVSGERGVGTTTLLRRLLHKVKNATPIYINCPYDGYSELLQQLATELGLAADSDEATILDFLRSSEETYLFAIDNAQRLVTPKVGGLNDLMKITDLMRRSRKSHRALFAIEKSCWRFVDRARGERLLFDLVTFMPRWSEQQIGDLLKTRISSEGEYAISFEGLVLPRQWDEDDITEEERAQRGFFRILWDYSDGNPTVAVRFFRFSLQRDKETNKVLVRLFKAPQSDDLEQMPKPMLAVLRSIVQLEVASPKELSECTQLSISEVIGTLRYFQSRGFIEWSDDKAKVSDHWFRHITNVLHRQHLLVK</sequence>
<dbReference type="InterPro" id="IPR027417">
    <property type="entry name" value="P-loop_NTPase"/>
</dbReference>
<evidence type="ECO:0000259" key="3">
    <source>
        <dbReference type="Pfam" id="PF13401"/>
    </source>
</evidence>
<evidence type="ECO:0000256" key="1">
    <source>
        <dbReference type="SAM" id="Phobius"/>
    </source>
</evidence>
<name>A0A0U1P6M9_PHOLE</name>
<dbReference type="InterPro" id="IPR049945">
    <property type="entry name" value="AAA_22"/>
</dbReference>
<dbReference type="eggNOG" id="COG1474">
    <property type="taxonomic scope" value="Bacteria"/>
</dbReference>